<sequence length="372" mass="42391">MRPLNWLVYTTILRLDQWRSVWHPIVLLLAIPICLMYTIPLILLGILSGALYLLPPPDDQPVVDVSHSVLWLCQTSLDPDDVFTAMKMIPDVAFPTTGLASWAVWGKLFRLVQDGLKRPSPSPAVLIYAKALTSLYFTSYTSKSRFLPFFSRIHIQDVAMLRVDVHRSDDETLLCFVLSVFQQWFNVVSGVWIVRIPEGEDIISALGPDINLDDVPEDTLEWFLHPLLHGLCGASLPWLLPINQTHPLPPRKIIVRCLHVMIAILNWQSIDLDEIKITDNSDKIATIFPHVLTLLLRSDITAAIKDDPIPNIQYPEVTRSILSRSPSSRTFSINEVLNFRAILEPLARLASEMEFKHHFQDRQLKIWSTDVL</sequence>
<feature type="transmembrane region" description="Helical" evidence="1">
    <location>
        <begin position="21"/>
        <end position="54"/>
    </location>
</feature>
<evidence type="ECO:0000313" key="2">
    <source>
        <dbReference type="EMBL" id="KAG2108913.1"/>
    </source>
</evidence>
<keyword evidence="3" id="KW-1185">Reference proteome</keyword>
<keyword evidence="1" id="KW-0472">Membrane</keyword>
<proteinExistence type="predicted"/>
<accession>A0A9P7JUG3</accession>
<reference evidence="2" key="1">
    <citation type="journal article" date="2020" name="New Phytol.">
        <title>Comparative genomics reveals dynamic genome evolution in host specialist ectomycorrhizal fungi.</title>
        <authorList>
            <person name="Lofgren L.A."/>
            <person name="Nguyen N.H."/>
            <person name="Vilgalys R."/>
            <person name="Ruytinx J."/>
            <person name="Liao H.L."/>
            <person name="Branco S."/>
            <person name="Kuo A."/>
            <person name="LaButti K."/>
            <person name="Lipzen A."/>
            <person name="Andreopoulos W."/>
            <person name="Pangilinan J."/>
            <person name="Riley R."/>
            <person name="Hundley H."/>
            <person name="Na H."/>
            <person name="Barry K."/>
            <person name="Grigoriev I.V."/>
            <person name="Stajich J.E."/>
            <person name="Kennedy P.G."/>
        </authorList>
    </citation>
    <scope>NUCLEOTIDE SEQUENCE</scope>
    <source>
        <strain evidence="2">FC423</strain>
    </source>
</reference>
<evidence type="ECO:0000256" key="1">
    <source>
        <dbReference type="SAM" id="Phobius"/>
    </source>
</evidence>
<dbReference type="Proteomes" id="UP000823399">
    <property type="component" value="Unassembled WGS sequence"/>
</dbReference>
<gene>
    <name evidence="2" type="ORF">F5147DRAFT_773249</name>
</gene>
<dbReference type="OrthoDB" id="2657067at2759"/>
<name>A0A9P7JUG3_9AGAM</name>
<comment type="caution">
    <text evidence="2">The sequence shown here is derived from an EMBL/GenBank/DDBJ whole genome shotgun (WGS) entry which is preliminary data.</text>
</comment>
<keyword evidence="1" id="KW-0812">Transmembrane</keyword>
<keyword evidence="1" id="KW-1133">Transmembrane helix</keyword>
<dbReference type="AlphaFoldDB" id="A0A9P7JUG3"/>
<protein>
    <submittedName>
        <fullName evidence="2">Uncharacterized protein</fullName>
    </submittedName>
</protein>
<evidence type="ECO:0000313" key="3">
    <source>
        <dbReference type="Proteomes" id="UP000823399"/>
    </source>
</evidence>
<dbReference type="GeneID" id="64703698"/>
<organism evidence="2 3">
    <name type="scientific">Suillus discolor</name>
    <dbReference type="NCBI Taxonomy" id="1912936"/>
    <lineage>
        <taxon>Eukaryota</taxon>
        <taxon>Fungi</taxon>
        <taxon>Dikarya</taxon>
        <taxon>Basidiomycota</taxon>
        <taxon>Agaricomycotina</taxon>
        <taxon>Agaricomycetes</taxon>
        <taxon>Agaricomycetidae</taxon>
        <taxon>Boletales</taxon>
        <taxon>Suillineae</taxon>
        <taxon>Suillaceae</taxon>
        <taxon>Suillus</taxon>
    </lineage>
</organism>
<dbReference type="RefSeq" id="XP_041293156.1">
    <property type="nucleotide sequence ID" value="XM_041441439.1"/>
</dbReference>
<dbReference type="EMBL" id="JABBWM010000025">
    <property type="protein sequence ID" value="KAG2108913.1"/>
    <property type="molecule type" value="Genomic_DNA"/>
</dbReference>